<feature type="transmembrane region" description="Helical" evidence="2">
    <location>
        <begin position="831"/>
        <end position="854"/>
    </location>
</feature>
<feature type="chain" id="PRO_5046743019" evidence="3">
    <location>
        <begin position="22"/>
        <end position="919"/>
    </location>
</feature>
<evidence type="ECO:0000313" key="5">
    <source>
        <dbReference type="Proteomes" id="UP001320768"/>
    </source>
</evidence>
<evidence type="ECO:0000256" key="2">
    <source>
        <dbReference type="SAM" id="Phobius"/>
    </source>
</evidence>
<keyword evidence="5" id="KW-1185">Reference proteome</keyword>
<feature type="signal peptide" evidence="3">
    <location>
        <begin position="1"/>
        <end position="21"/>
    </location>
</feature>
<feature type="transmembrane region" description="Helical" evidence="2">
    <location>
        <begin position="703"/>
        <end position="725"/>
    </location>
</feature>
<dbReference type="Proteomes" id="UP001320768">
    <property type="component" value="Unassembled WGS sequence"/>
</dbReference>
<evidence type="ECO:0000313" key="4">
    <source>
        <dbReference type="EMBL" id="MCP8352356.1"/>
    </source>
</evidence>
<accession>A0ABT1L5Z3</accession>
<sequence>MFKRISHFIIILLASFSLGNAAGTADRLNSTVYTADSVMGTLKKIFLSKTDTPDYVRGEGDIALPLPIDDSSIEYLGRIFGKVDYSLDKAGGTMGYIFRIFNIGFAGLATTIIIYSSVFGLSTTAHDGGAMGSNRFSPWSLARVGGSLTMLIPFTSGYALIQVLVMKVVIAGVASANMLYYSAIDYVKLVGNSSAVFMMTEEVAKASATPLDGSKLYPEGGADTGMPKTENLNLNDVPLPKVHRAISDLVNYVQPCEENMVEKIGKEYKYLTREDLSKATIYVEDMSHDDGSLAGFQLKVEIPYPYGKNPEPIVIDGAKFTFGSKDGRKGLDAKYEAIKYSNAMKSYILSIANFLLTEQMQFGQVSKAQLNRQLASAVKILVKQIVVDDSSIYMSDNASQKAMKRSGWVSLGGYYPVLLKDGDEGGDIAPKELPNAPFELNVDDATEGVYSKKVPQSQSNRTALTKKDYTLKTAYDVLITAKGIQGTRKAIASSAKASASDKESKKQVLNNIRDHVAECYETYLTAMGGLLGNTETKVFEALNLGFDAKPVLENIRDLSKDITGAALESVSGRQLGVGYGVVESGDLETNPLIRIKKFGHKMVAKSTGFYPNQRDKYFSEIIGAQDAAFIYSSTFTSVKGAISAYQAHQTYKTQRGLSKQERKKAAQNSSGADSLKKTVDFVSDLVGTFVDFSQDAVKSILGIYLPFGSGLATVYLVAGVTLSAYVPFIPGLMFLFSVLAWLFAVIEAMIASPIILLGFTHPEGQDMLGKAEQALMLMLGVFLRPMLTVFGFLMSIILSYVAMKIFNTLFSLSLLIFMRSVFTTAPTMTKYSLPLAFISSGIVVLYSYAILVLLELCYSTIYVVPDQVLKWIGGPLESAGSSVSQAMREVSGGLTQHSQSASQGAGGIADSAQGITTRG</sequence>
<feature type="transmembrane region" description="Helical" evidence="2">
    <location>
        <begin position="141"/>
        <end position="161"/>
    </location>
</feature>
<organism evidence="4 5">
    <name type="scientific">Candidatus Synchoanobacter obligatus</name>
    <dbReference type="NCBI Taxonomy" id="2919597"/>
    <lineage>
        <taxon>Bacteria</taxon>
        <taxon>Pseudomonadati</taxon>
        <taxon>Pseudomonadota</taxon>
        <taxon>Gammaproteobacteria</taxon>
        <taxon>Candidatus Comchoanobacterales</taxon>
        <taxon>Candidatus Comchoanobacteraceae</taxon>
        <taxon>Candidatus Synchoanobacter</taxon>
    </lineage>
</organism>
<feature type="region of interest" description="Disordered" evidence="1">
    <location>
        <begin position="897"/>
        <end position="919"/>
    </location>
</feature>
<name>A0ABT1L5Z3_9GAMM</name>
<keyword evidence="2" id="KW-1133">Transmembrane helix</keyword>
<dbReference type="EMBL" id="JAKUDN010000002">
    <property type="protein sequence ID" value="MCP8352356.1"/>
    <property type="molecule type" value="Genomic_DNA"/>
</dbReference>
<keyword evidence="2" id="KW-0812">Transmembrane</keyword>
<feature type="transmembrane region" description="Helical" evidence="2">
    <location>
        <begin position="805"/>
        <end position="825"/>
    </location>
</feature>
<feature type="transmembrane region" description="Helical" evidence="2">
    <location>
        <begin position="732"/>
        <end position="755"/>
    </location>
</feature>
<dbReference type="NCBIfam" id="TIGR04346">
    <property type="entry name" value="DotA_TraY"/>
    <property type="match status" value="1"/>
</dbReference>
<protein>
    <submittedName>
        <fullName evidence="4">DotA/TraY family protein</fullName>
    </submittedName>
</protein>
<feature type="transmembrane region" description="Helical" evidence="2">
    <location>
        <begin position="96"/>
        <end position="121"/>
    </location>
</feature>
<comment type="caution">
    <text evidence="4">The sequence shown here is derived from an EMBL/GenBank/DDBJ whole genome shotgun (WGS) entry which is preliminary data.</text>
</comment>
<keyword evidence="3" id="KW-0732">Signal</keyword>
<dbReference type="RefSeq" id="WP_258569462.1">
    <property type="nucleotide sequence ID" value="NZ_JAKUDN010000002.1"/>
</dbReference>
<evidence type="ECO:0000256" key="3">
    <source>
        <dbReference type="SAM" id="SignalP"/>
    </source>
</evidence>
<feature type="transmembrane region" description="Helical" evidence="2">
    <location>
        <begin position="775"/>
        <end position="798"/>
    </location>
</feature>
<dbReference type="InterPro" id="IPR027628">
    <property type="entry name" value="DotA_TraY"/>
</dbReference>
<reference evidence="4 5" key="1">
    <citation type="journal article" date="2022" name="Nat. Microbiol.">
        <title>The microbiome of a bacterivorous marine choanoflagellate contains a resource-demanding obligate bacterial associate.</title>
        <authorList>
            <person name="Needham D.M."/>
            <person name="Poirier C."/>
            <person name="Bachy C."/>
            <person name="George E.E."/>
            <person name="Wilken S."/>
            <person name="Yung C.C.M."/>
            <person name="Limardo A.J."/>
            <person name="Morando M."/>
            <person name="Sudek L."/>
            <person name="Malmstrom R.R."/>
            <person name="Keeling P.J."/>
            <person name="Santoro A.E."/>
            <person name="Worden A.Z."/>
        </authorList>
    </citation>
    <scope>NUCLEOTIDE SEQUENCE [LARGE SCALE GENOMIC DNA]</scope>
    <source>
        <strain evidence="4 5">Comchoano-2</strain>
    </source>
</reference>
<evidence type="ECO:0000256" key="1">
    <source>
        <dbReference type="SAM" id="MobiDB-lite"/>
    </source>
</evidence>
<gene>
    <name evidence="4" type="ORF">MKS91_03515</name>
</gene>
<proteinExistence type="predicted"/>
<keyword evidence="2" id="KW-0472">Membrane</keyword>